<protein>
    <submittedName>
        <fullName evidence="6">Colicin V production protein</fullName>
    </submittedName>
</protein>
<comment type="caution">
    <text evidence="6">The sequence shown here is derived from an EMBL/GenBank/DDBJ whole genome shotgun (WGS) entry which is preliminary data.</text>
</comment>
<keyword evidence="4 5" id="KW-0472">Membrane</keyword>
<dbReference type="OrthoDB" id="9810601at2"/>
<dbReference type="HOGENOM" id="CLU_092720_2_2_4"/>
<feature type="transmembrane region" description="Helical" evidence="5">
    <location>
        <begin position="29"/>
        <end position="53"/>
    </location>
</feature>
<feature type="transmembrane region" description="Helical" evidence="5">
    <location>
        <begin position="101"/>
        <end position="123"/>
    </location>
</feature>
<dbReference type="Pfam" id="PF02674">
    <property type="entry name" value="Colicin_V"/>
    <property type="match status" value="1"/>
</dbReference>
<evidence type="ECO:0000313" key="7">
    <source>
        <dbReference type="Proteomes" id="UP000004105"/>
    </source>
</evidence>
<dbReference type="GO" id="GO:0009403">
    <property type="term" value="P:toxin biosynthetic process"/>
    <property type="evidence" value="ECO:0007669"/>
    <property type="project" value="InterPro"/>
</dbReference>
<dbReference type="EMBL" id="AFAY01000021">
    <property type="protein sequence ID" value="EGF11276.1"/>
    <property type="molecule type" value="Genomic_DNA"/>
</dbReference>
<dbReference type="STRING" id="267212.GCA_001063965_00778"/>
<name>F2BBH7_9NEIS</name>
<accession>F2BBH7</accession>
<dbReference type="InterPro" id="IPR052719">
    <property type="entry name" value="CvpA-like"/>
</dbReference>
<evidence type="ECO:0000256" key="1">
    <source>
        <dbReference type="ARBA" id="ARBA00004141"/>
    </source>
</evidence>
<proteinExistence type="predicted"/>
<gene>
    <name evidence="6" type="ORF">HMPREF9123_1082</name>
</gene>
<evidence type="ECO:0000313" key="6">
    <source>
        <dbReference type="EMBL" id="EGF11276.1"/>
    </source>
</evidence>
<evidence type="ECO:0000256" key="5">
    <source>
        <dbReference type="SAM" id="Phobius"/>
    </source>
</evidence>
<dbReference type="InterPro" id="IPR003825">
    <property type="entry name" value="Colicin-V_CvpA"/>
</dbReference>
<evidence type="ECO:0000256" key="3">
    <source>
        <dbReference type="ARBA" id="ARBA00022989"/>
    </source>
</evidence>
<sequence length="165" mass="16640">MTLFDISVLAIVGLSAAAGAVRGMIGEVLSLVSWLFALSVAKLAAAPLGATVLSSVQPPVLATAAGFVAAFAAVLLAMSLLRPLLTGGAKAVGLGGLNRLLGALYGIVRGGAAVTLAVLVCAFTDLPQSEDWQQSYSAPFFEGAADAAVPYLPAYLSEKITRYGG</sequence>
<evidence type="ECO:0000256" key="4">
    <source>
        <dbReference type="ARBA" id="ARBA00023136"/>
    </source>
</evidence>
<organism evidence="6 7">
    <name type="scientific">Neisseria bacilliformis ATCC BAA-1200</name>
    <dbReference type="NCBI Taxonomy" id="888742"/>
    <lineage>
        <taxon>Bacteria</taxon>
        <taxon>Pseudomonadati</taxon>
        <taxon>Pseudomonadota</taxon>
        <taxon>Betaproteobacteria</taxon>
        <taxon>Neisseriales</taxon>
        <taxon>Neisseriaceae</taxon>
        <taxon>Neisseria</taxon>
    </lineage>
</organism>
<feature type="transmembrane region" description="Helical" evidence="5">
    <location>
        <begin position="60"/>
        <end position="81"/>
    </location>
</feature>
<dbReference type="RefSeq" id="WP_007342091.1">
    <property type="nucleotide sequence ID" value="NZ_GL878494.1"/>
</dbReference>
<dbReference type="PANTHER" id="PTHR36926">
    <property type="entry name" value="COLICIN V PRODUCTION PROTEIN"/>
    <property type="match status" value="1"/>
</dbReference>
<dbReference type="GO" id="GO:0016020">
    <property type="term" value="C:membrane"/>
    <property type="evidence" value="ECO:0007669"/>
    <property type="project" value="UniProtKB-SubCell"/>
</dbReference>
<keyword evidence="7" id="KW-1185">Reference proteome</keyword>
<evidence type="ECO:0000256" key="2">
    <source>
        <dbReference type="ARBA" id="ARBA00022692"/>
    </source>
</evidence>
<dbReference type="PANTHER" id="PTHR36926:SF1">
    <property type="entry name" value="COLICIN V PRODUCTION PROTEIN"/>
    <property type="match status" value="1"/>
</dbReference>
<dbReference type="AlphaFoldDB" id="F2BBH7"/>
<keyword evidence="2 5" id="KW-0812">Transmembrane</keyword>
<reference evidence="6 7" key="1">
    <citation type="submission" date="2011-02" db="EMBL/GenBank/DDBJ databases">
        <authorList>
            <person name="Muzny D."/>
            <person name="Qin X."/>
            <person name="Deng J."/>
            <person name="Jiang H."/>
            <person name="Liu Y."/>
            <person name="Qu J."/>
            <person name="Song X.-Z."/>
            <person name="Zhang L."/>
            <person name="Thornton R."/>
            <person name="Coyle M."/>
            <person name="Francisco L."/>
            <person name="Jackson L."/>
            <person name="Javaid M."/>
            <person name="Korchina V."/>
            <person name="Kovar C."/>
            <person name="Mata R."/>
            <person name="Mathew T."/>
            <person name="Ngo R."/>
            <person name="Nguyen L."/>
            <person name="Nguyen N."/>
            <person name="Okwuonu G."/>
            <person name="Ongeri F."/>
            <person name="Pham C."/>
            <person name="Simmons D."/>
            <person name="Wilczek-Boney K."/>
            <person name="Hale W."/>
            <person name="Jakkamsetti A."/>
            <person name="Pham P."/>
            <person name="Ruth R."/>
            <person name="San Lucas F."/>
            <person name="Warren J."/>
            <person name="Zhang J."/>
            <person name="Zhao Z."/>
            <person name="Zhou C."/>
            <person name="Zhu D."/>
            <person name="Lee S."/>
            <person name="Bess C."/>
            <person name="Blankenburg K."/>
            <person name="Forbes L."/>
            <person name="Fu Q."/>
            <person name="Gubbala S."/>
            <person name="Hirani K."/>
            <person name="Jayaseelan J.C."/>
            <person name="Lara F."/>
            <person name="Munidasa M."/>
            <person name="Palculict T."/>
            <person name="Patil S."/>
            <person name="Pu L.-L."/>
            <person name="Saada N."/>
            <person name="Tang L."/>
            <person name="Weissenberger G."/>
            <person name="Zhu Y."/>
            <person name="Hemphill L."/>
            <person name="Shang Y."/>
            <person name="Youmans B."/>
            <person name="Ayvaz T."/>
            <person name="Ross M."/>
            <person name="Santibanez J."/>
            <person name="Aqrawi P."/>
            <person name="Gross S."/>
            <person name="Joshi V."/>
            <person name="Fowler G."/>
            <person name="Nazareth L."/>
            <person name="Reid J."/>
            <person name="Worley K."/>
            <person name="Petrosino J."/>
            <person name="Highlander S."/>
            <person name="Gibbs R."/>
        </authorList>
    </citation>
    <scope>NUCLEOTIDE SEQUENCE [LARGE SCALE GENOMIC DNA]</scope>
    <source>
        <strain evidence="6 7">ATCC BAA-1200</strain>
    </source>
</reference>
<keyword evidence="3 5" id="KW-1133">Transmembrane helix</keyword>
<dbReference type="Proteomes" id="UP000004105">
    <property type="component" value="Unassembled WGS sequence"/>
</dbReference>
<comment type="subcellular location">
    <subcellularLocation>
        <location evidence="1">Membrane</location>
        <topology evidence="1">Multi-pass membrane protein</topology>
    </subcellularLocation>
</comment>